<dbReference type="EMBL" id="MEXN01000003">
    <property type="protein sequence ID" value="OGD04072.1"/>
    <property type="molecule type" value="Genomic_DNA"/>
</dbReference>
<dbReference type="SUPFAM" id="SSF54719">
    <property type="entry name" value="Fe,Mn superoxide dismutase (SOD), C-terminal domain"/>
    <property type="match status" value="1"/>
</dbReference>
<organism evidence="9 10">
    <name type="scientific">Candidatus Amesbacteria bacterium RIFCSPLOWO2_01_FULL_48_25</name>
    <dbReference type="NCBI Taxonomy" id="1797259"/>
    <lineage>
        <taxon>Bacteria</taxon>
        <taxon>Candidatus Amesiibacteriota</taxon>
    </lineage>
</organism>
<dbReference type="PANTHER" id="PTHR43595:SF2">
    <property type="entry name" value="SMALL RIBOSOMAL SUBUNIT PROTEIN MS42"/>
    <property type="match status" value="1"/>
</dbReference>
<comment type="similarity">
    <text evidence="1 6">Belongs to the iron/manganese superoxide dismutase family.</text>
</comment>
<accession>A0A1F4ZCN6</accession>
<name>A0A1F4ZCN6_9BACT</name>
<dbReference type="PIRSF" id="PIRSF000349">
    <property type="entry name" value="SODismutase"/>
    <property type="match status" value="1"/>
</dbReference>
<dbReference type="FunFam" id="1.10.287.990:FF:000001">
    <property type="entry name" value="Superoxide dismutase"/>
    <property type="match status" value="1"/>
</dbReference>
<evidence type="ECO:0000313" key="10">
    <source>
        <dbReference type="Proteomes" id="UP000177080"/>
    </source>
</evidence>
<dbReference type="InterPro" id="IPR001189">
    <property type="entry name" value="Mn/Fe_SOD"/>
</dbReference>
<dbReference type="Pfam" id="PF00081">
    <property type="entry name" value="Sod_Fe_N"/>
    <property type="match status" value="1"/>
</dbReference>
<dbReference type="Proteomes" id="UP000177080">
    <property type="component" value="Unassembled WGS sequence"/>
</dbReference>
<feature type="binding site" evidence="5">
    <location>
        <position position="26"/>
    </location>
    <ligand>
        <name>Mn(2+)</name>
        <dbReference type="ChEBI" id="CHEBI:29035"/>
    </ligand>
</feature>
<dbReference type="InterPro" id="IPR019833">
    <property type="entry name" value="Mn/Fe_SOD_BS"/>
</dbReference>
<dbReference type="InterPro" id="IPR019831">
    <property type="entry name" value="Mn/Fe_SOD_N"/>
</dbReference>
<evidence type="ECO:0000256" key="5">
    <source>
        <dbReference type="PIRSR" id="PIRSR000349-1"/>
    </source>
</evidence>
<dbReference type="Gene3D" id="3.55.40.20">
    <property type="entry name" value="Iron/manganese superoxide dismutase, C-terminal domain"/>
    <property type="match status" value="1"/>
</dbReference>
<dbReference type="FunFam" id="3.55.40.20:FF:000004">
    <property type="entry name" value="Superoxide dismutase [Fe]"/>
    <property type="match status" value="1"/>
</dbReference>
<dbReference type="EC" id="1.15.1.1" evidence="2 6"/>
<keyword evidence="3 5" id="KW-0479">Metal-binding</keyword>
<dbReference type="InterPro" id="IPR036324">
    <property type="entry name" value="Mn/Fe_SOD_N_sf"/>
</dbReference>
<dbReference type="GO" id="GO:0005737">
    <property type="term" value="C:cytoplasm"/>
    <property type="evidence" value="ECO:0007669"/>
    <property type="project" value="TreeGrafter"/>
</dbReference>
<feature type="domain" description="Manganese/iron superoxide dismutase N-terminal" evidence="7">
    <location>
        <begin position="2"/>
        <end position="89"/>
    </location>
</feature>
<dbReference type="Pfam" id="PF02777">
    <property type="entry name" value="Sod_Fe_C"/>
    <property type="match status" value="1"/>
</dbReference>
<keyword evidence="4 6" id="KW-0560">Oxidoreductase</keyword>
<feature type="binding site" evidence="5">
    <location>
        <position position="163"/>
    </location>
    <ligand>
        <name>Mn(2+)</name>
        <dbReference type="ChEBI" id="CHEBI:29035"/>
    </ligand>
</feature>
<dbReference type="AlphaFoldDB" id="A0A1F4ZCN6"/>
<evidence type="ECO:0000313" key="9">
    <source>
        <dbReference type="EMBL" id="OGD04072.1"/>
    </source>
</evidence>
<feature type="binding site" evidence="5">
    <location>
        <position position="167"/>
    </location>
    <ligand>
        <name>Mn(2+)</name>
        <dbReference type="ChEBI" id="CHEBI:29035"/>
    </ligand>
</feature>
<protein>
    <recommendedName>
        <fullName evidence="2 6">Superoxide dismutase</fullName>
        <ecNumber evidence="2 6">1.15.1.1</ecNumber>
    </recommendedName>
</protein>
<evidence type="ECO:0000256" key="4">
    <source>
        <dbReference type="ARBA" id="ARBA00023002"/>
    </source>
</evidence>
<proteinExistence type="inferred from homology"/>
<dbReference type="GO" id="GO:0004784">
    <property type="term" value="F:superoxide dismutase activity"/>
    <property type="evidence" value="ECO:0007669"/>
    <property type="project" value="UniProtKB-EC"/>
</dbReference>
<comment type="caution">
    <text evidence="9">The sequence shown here is derived from an EMBL/GenBank/DDBJ whole genome shotgun (WGS) entry which is preliminary data.</text>
</comment>
<dbReference type="GO" id="GO:0046872">
    <property type="term" value="F:metal ion binding"/>
    <property type="evidence" value="ECO:0007669"/>
    <property type="project" value="UniProtKB-KW"/>
</dbReference>
<dbReference type="InterPro" id="IPR019832">
    <property type="entry name" value="Mn/Fe_SOD_C"/>
</dbReference>
<feature type="binding site" evidence="5">
    <location>
        <position position="81"/>
    </location>
    <ligand>
        <name>Mn(2+)</name>
        <dbReference type="ChEBI" id="CHEBI:29035"/>
    </ligand>
</feature>
<evidence type="ECO:0000259" key="8">
    <source>
        <dbReference type="Pfam" id="PF02777"/>
    </source>
</evidence>
<dbReference type="Gene3D" id="1.10.287.990">
    <property type="entry name" value="Fe,Mn superoxide dismutase (SOD) domain"/>
    <property type="match status" value="1"/>
</dbReference>
<dbReference type="PROSITE" id="PS00088">
    <property type="entry name" value="SOD_MN"/>
    <property type="match status" value="1"/>
</dbReference>
<comment type="function">
    <text evidence="6">Destroys radicals which are normally produced within the cells and which are toxic to biological systems.</text>
</comment>
<evidence type="ECO:0000256" key="3">
    <source>
        <dbReference type="ARBA" id="ARBA00022723"/>
    </source>
</evidence>
<sequence>MFILPDLPYPSDALEPYIDKTTMEIHHGKHHAAYVDNLNKALAGNDKLLNLPVEELLKNLDQVPEGSRQAVINHGGGHANHSFFWTIMSPKSPPPFGKLLEAINSTFGNIDKFKEAFTAKAMSVFGSGWAFLIKKPDGTLSLKRHSFQNSPLIHGNTPILGLDVWEHAYYLKYQNRRAEYITAWWNIVNWHAVSENFSRVQV</sequence>
<reference evidence="9 10" key="1">
    <citation type="journal article" date="2016" name="Nat. Commun.">
        <title>Thousands of microbial genomes shed light on interconnected biogeochemical processes in an aquifer system.</title>
        <authorList>
            <person name="Anantharaman K."/>
            <person name="Brown C.T."/>
            <person name="Hug L.A."/>
            <person name="Sharon I."/>
            <person name="Castelle C.J."/>
            <person name="Probst A.J."/>
            <person name="Thomas B.C."/>
            <person name="Singh A."/>
            <person name="Wilkins M.J."/>
            <person name="Karaoz U."/>
            <person name="Brodie E.L."/>
            <person name="Williams K.H."/>
            <person name="Hubbard S.S."/>
            <person name="Banfield J.F."/>
        </authorList>
    </citation>
    <scope>NUCLEOTIDE SEQUENCE [LARGE SCALE GENOMIC DNA]</scope>
</reference>
<evidence type="ECO:0000256" key="6">
    <source>
        <dbReference type="RuleBase" id="RU000414"/>
    </source>
</evidence>
<dbReference type="PANTHER" id="PTHR43595">
    <property type="entry name" value="37S RIBOSOMAL PROTEIN S26, MITOCHONDRIAL"/>
    <property type="match status" value="1"/>
</dbReference>
<evidence type="ECO:0000256" key="1">
    <source>
        <dbReference type="ARBA" id="ARBA00008714"/>
    </source>
</evidence>
<dbReference type="PRINTS" id="PR01703">
    <property type="entry name" value="MNSODISMTASE"/>
</dbReference>
<dbReference type="STRING" id="1797259.A2989_01585"/>
<comment type="catalytic activity">
    <reaction evidence="6">
        <text>2 superoxide + 2 H(+) = H2O2 + O2</text>
        <dbReference type="Rhea" id="RHEA:20696"/>
        <dbReference type="ChEBI" id="CHEBI:15378"/>
        <dbReference type="ChEBI" id="CHEBI:15379"/>
        <dbReference type="ChEBI" id="CHEBI:16240"/>
        <dbReference type="ChEBI" id="CHEBI:18421"/>
        <dbReference type="EC" id="1.15.1.1"/>
    </reaction>
</comment>
<feature type="domain" description="Manganese/iron superoxide dismutase C-terminal" evidence="8">
    <location>
        <begin position="97"/>
        <end position="195"/>
    </location>
</feature>
<dbReference type="InterPro" id="IPR036314">
    <property type="entry name" value="SOD_C_sf"/>
</dbReference>
<evidence type="ECO:0000259" key="7">
    <source>
        <dbReference type="Pfam" id="PF00081"/>
    </source>
</evidence>
<gene>
    <name evidence="9" type="ORF">A2989_01585</name>
</gene>
<dbReference type="SUPFAM" id="SSF46609">
    <property type="entry name" value="Fe,Mn superoxide dismutase (SOD), N-terminal domain"/>
    <property type="match status" value="1"/>
</dbReference>
<evidence type="ECO:0000256" key="2">
    <source>
        <dbReference type="ARBA" id="ARBA00012682"/>
    </source>
</evidence>